<dbReference type="Proteomes" id="UP000522262">
    <property type="component" value="Unassembled WGS sequence"/>
</dbReference>
<evidence type="ECO:0000313" key="2">
    <source>
        <dbReference type="EMBL" id="KAF5532024.1"/>
    </source>
</evidence>
<sequence length="289" mass="32510">MENAPEQDILSLNAKSSKFGTDVMGLQPTILREVEMPSPTVSVLAQRMCFQAAAGCVRTTEMYIRAPLFCRSRTTNENLSKFFRTISEMDVASGTITLVDAAVKAVRLIIELHKHYQEVDGTPQAFKEVLNRLPIVEDTLMQFENQGKYVLSEKAVIATRNLLQSCQSKADQLREIFETLAPHRGKSRIKRYQLVIMRMGKDKKVEVLARLMMEDLDVLVKNYFLRTTTEERLATAIDELSRVPESIKDEELEDNGSYLGGFAIQSGSGTQFNLQGMHHVFNGNIGGNK</sequence>
<dbReference type="AlphaFoldDB" id="A0A8H5I801"/>
<evidence type="ECO:0000259" key="1">
    <source>
        <dbReference type="Pfam" id="PF17107"/>
    </source>
</evidence>
<dbReference type="Pfam" id="PF17107">
    <property type="entry name" value="SesA"/>
    <property type="match status" value="1"/>
</dbReference>
<gene>
    <name evidence="2" type="ORF">FMEXI_12679</name>
</gene>
<organism evidence="2 3">
    <name type="scientific">Fusarium mexicanum</name>
    <dbReference type="NCBI Taxonomy" id="751941"/>
    <lineage>
        <taxon>Eukaryota</taxon>
        <taxon>Fungi</taxon>
        <taxon>Dikarya</taxon>
        <taxon>Ascomycota</taxon>
        <taxon>Pezizomycotina</taxon>
        <taxon>Sordariomycetes</taxon>
        <taxon>Hypocreomycetidae</taxon>
        <taxon>Hypocreales</taxon>
        <taxon>Nectriaceae</taxon>
        <taxon>Fusarium</taxon>
        <taxon>Fusarium fujikuroi species complex</taxon>
    </lineage>
</organism>
<keyword evidence="3" id="KW-1185">Reference proteome</keyword>
<name>A0A8H5I801_9HYPO</name>
<dbReference type="EMBL" id="JAAOAM010000376">
    <property type="protein sequence ID" value="KAF5532024.1"/>
    <property type="molecule type" value="Genomic_DNA"/>
</dbReference>
<comment type="caution">
    <text evidence="2">The sequence shown here is derived from an EMBL/GenBank/DDBJ whole genome shotgun (WGS) entry which is preliminary data.</text>
</comment>
<reference evidence="2 3" key="1">
    <citation type="submission" date="2020-05" db="EMBL/GenBank/DDBJ databases">
        <title>Identification and distribution of gene clusters putatively required for synthesis of sphingolipid metabolism inhibitors in phylogenetically diverse species of the filamentous fungus Fusarium.</title>
        <authorList>
            <person name="Kim H.-S."/>
            <person name="Busman M."/>
            <person name="Brown D.W."/>
            <person name="Divon H."/>
            <person name="Uhlig S."/>
            <person name="Proctor R.H."/>
        </authorList>
    </citation>
    <scope>NUCLEOTIDE SEQUENCE [LARGE SCALE GENOMIC DNA]</scope>
    <source>
        <strain evidence="2 3">NRRL 53147</strain>
    </source>
</reference>
<feature type="domain" description="NACHT-NTPase and P-loop NTPases N-terminal" evidence="1">
    <location>
        <begin position="100"/>
        <end position="219"/>
    </location>
</feature>
<proteinExistence type="predicted"/>
<evidence type="ECO:0000313" key="3">
    <source>
        <dbReference type="Proteomes" id="UP000522262"/>
    </source>
</evidence>
<accession>A0A8H5I801</accession>
<protein>
    <submittedName>
        <fullName evidence="2">Pfs NACHT ankyrin domain-containing protein</fullName>
    </submittedName>
</protein>
<dbReference type="InterPro" id="IPR031352">
    <property type="entry name" value="SesA"/>
</dbReference>